<comment type="cofactor">
    <cofactor evidence="1">
        <name>[4Fe-4S] cluster</name>
        <dbReference type="ChEBI" id="CHEBI:49883"/>
    </cofactor>
</comment>
<evidence type="ECO:0000256" key="6">
    <source>
        <dbReference type="ARBA" id="ARBA00022485"/>
    </source>
</evidence>
<keyword evidence="7" id="KW-0479">Metal-binding</keyword>
<reference evidence="14 15" key="1">
    <citation type="submission" date="2014-04" db="EMBL/GenBank/DDBJ databases">
        <title>Draft Genome Sequence of Synergistes jonesii.</title>
        <authorList>
            <person name="Coil D.A."/>
            <person name="Eisen J.A."/>
            <person name="Holland-Moritz H.E."/>
        </authorList>
    </citation>
    <scope>NUCLEOTIDE SEQUENCE [LARGE SCALE GENOMIC DNA]</scope>
    <source>
        <strain evidence="14 15">78-1</strain>
    </source>
</reference>
<dbReference type="Pfam" id="PF03315">
    <property type="entry name" value="SDH_beta"/>
    <property type="match status" value="1"/>
</dbReference>
<keyword evidence="9" id="KW-0411">Iron-sulfur</keyword>
<dbReference type="PANTHER" id="PTHR30182:SF1">
    <property type="entry name" value="L-SERINE DEHYDRATASE 1"/>
    <property type="match status" value="1"/>
</dbReference>
<dbReference type="Proteomes" id="UP000027665">
    <property type="component" value="Unassembled WGS sequence"/>
</dbReference>
<evidence type="ECO:0000256" key="5">
    <source>
        <dbReference type="ARBA" id="ARBA00022432"/>
    </source>
</evidence>
<evidence type="ECO:0000256" key="11">
    <source>
        <dbReference type="ARBA" id="ARBA00049406"/>
    </source>
</evidence>
<dbReference type="EMBL" id="JMKI01000021">
    <property type="protein sequence ID" value="KEJ92653.1"/>
    <property type="molecule type" value="Genomic_DNA"/>
</dbReference>
<dbReference type="EC" id="4.3.1.17" evidence="4"/>
<organism evidence="14 15">
    <name type="scientific">Synergistes jonesii</name>
    <dbReference type="NCBI Taxonomy" id="2754"/>
    <lineage>
        <taxon>Bacteria</taxon>
        <taxon>Thermotogati</taxon>
        <taxon>Synergistota</taxon>
        <taxon>Synergistia</taxon>
        <taxon>Synergistales</taxon>
        <taxon>Synergistaceae</taxon>
        <taxon>Synergistes</taxon>
    </lineage>
</organism>
<evidence type="ECO:0000256" key="7">
    <source>
        <dbReference type="ARBA" id="ARBA00022723"/>
    </source>
</evidence>
<dbReference type="SUPFAM" id="SSF143548">
    <property type="entry name" value="Serine metabolism enzymes domain"/>
    <property type="match status" value="1"/>
</dbReference>
<evidence type="ECO:0000256" key="3">
    <source>
        <dbReference type="ARBA" id="ARBA00008636"/>
    </source>
</evidence>
<protein>
    <recommendedName>
        <fullName evidence="4">L-serine ammonia-lyase</fullName>
        <ecNumber evidence="4">4.3.1.17</ecNumber>
    </recommendedName>
</protein>
<dbReference type="GO" id="GO:0051539">
    <property type="term" value="F:4 iron, 4 sulfur cluster binding"/>
    <property type="evidence" value="ECO:0007669"/>
    <property type="project" value="UniProtKB-KW"/>
</dbReference>
<feature type="domain" description="Serine dehydratase-like alpha subunit" evidence="12">
    <location>
        <begin position="250"/>
        <end position="503"/>
    </location>
</feature>
<proteinExistence type="inferred from homology"/>
<comment type="caution">
    <text evidence="14">The sequence shown here is derived from an EMBL/GenBank/DDBJ whole genome shotgun (WGS) entry which is preliminary data.</text>
</comment>
<dbReference type="RefSeq" id="WP_037975433.1">
    <property type="nucleotide sequence ID" value="NZ_JMKI01000021.1"/>
</dbReference>
<dbReference type="InterPro" id="IPR029009">
    <property type="entry name" value="ASB_dom_sf"/>
</dbReference>
<evidence type="ECO:0000313" key="15">
    <source>
        <dbReference type="Proteomes" id="UP000027665"/>
    </source>
</evidence>
<dbReference type="GO" id="GO:0006094">
    <property type="term" value="P:gluconeogenesis"/>
    <property type="evidence" value="ECO:0007669"/>
    <property type="project" value="UniProtKB-KW"/>
</dbReference>
<dbReference type="GO" id="GO:0046872">
    <property type="term" value="F:metal ion binding"/>
    <property type="evidence" value="ECO:0007669"/>
    <property type="project" value="UniProtKB-KW"/>
</dbReference>
<feature type="domain" description="Serine dehydratase beta chain" evidence="13">
    <location>
        <begin position="18"/>
        <end position="88"/>
    </location>
</feature>
<gene>
    <name evidence="14" type="ORF">EH55_02525</name>
</gene>
<evidence type="ECO:0000256" key="10">
    <source>
        <dbReference type="ARBA" id="ARBA00023239"/>
    </source>
</evidence>
<name>A0A073IQN1_9BACT</name>
<comment type="pathway">
    <text evidence="2">Carbohydrate biosynthesis; gluconeogenesis.</text>
</comment>
<evidence type="ECO:0000256" key="9">
    <source>
        <dbReference type="ARBA" id="ARBA00023014"/>
    </source>
</evidence>
<dbReference type="Gene3D" id="3.30.1330.90">
    <property type="entry name" value="D-3-phosphoglycerate dehydrogenase, domain 3"/>
    <property type="match status" value="1"/>
</dbReference>
<evidence type="ECO:0000259" key="12">
    <source>
        <dbReference type="Pfam" id="PF03313"/>
    </source>
</evidence>
<dbReference type="InterPro" id="IPR005131">
    <property type="entry name" value="Ser_deHydtase_bsu"/>
</dbReference>
<dbReference type="OrthoDB" id="9805537at2"/>
<dbReference type="GO" id="GO:0003941">
    <property type="term" value="F:L-serine ammonia-lyase activity"/>
    <property type="evidence" value="ECO:0007669"/>
    <property type="project" value="UniProtKB-EC"/>
</dbReference>
<evidence type="ECO:0000256" key="2">
    <source>
        <dbReference type="ARBA" id="ARBA00004742"/>
    </source>
</evidence>
<accession>A0A073IQN1</accession>
<comment type="similarity">
    <text evidence="3">Belongs to the iron-sulfur dependent L-serine dehydratase family.</text>
</comment>
<keyword evidence="6" id="KW-0004">4Fe-4S</keyword>
<dbReference type="InterPro" id="IPR005130">
    <property type="entry name" value="Ser_deHydtase-like_asu"/>
</dbReference>
<evidence type="ECO:0000256" key="4">
    <source>
        <dbReference type="ARBA" id="ARBA00012093"/>
    </source>
</evidence>
<dbReference type="PATRIC" id="fig|2754.20.peg.656"/>
<dbReference type="InterPro" id="IPR051318">
    <property type="entry name" value="Fe-S_L-Ser"/>
</dbReference>
<dbReference type="GeneID" id="90983233"/>
<dbReference type="PANTHER" id="PTHR30182">
    <property type="entry name" value="L-SERINE DEHYDRATASE"/>
    <property type="match status" value="1"/>
</dbReference>
<sequence>MRKMPASIFNDVIGPVMRGPSSSHTAASARIGEIVRQSVANEPLRAFCDFDVNGSIAATHEGHGTDMGFICGLLGKKLTEEGVDDYRRLAEKAGVGVEYRVFDYGASHPNNYRIELWWRGGEHHKWNGVSSGGGMIEMQDFDSFPVSIVGDFYEVLIKFPDAAGAERMKKFCCGALPAPDFSRVEEKAGGALLSLKFSKEPDEKTLRGAAESFGRTDFVKIAPVLPTLSRSGCSVPFATAEETLKYNEGKSLRMWELAAEYEAARGGTSKEEVFETMSGIVEVMERALKNGIAGTEYADRILGPQAHMIAEAERRGALLPCDLLNAVIESITAIMETKSAMGVIVAAPTAGSCGCLPGTLLGAAHALGKSADEATKAMLAAGLVGLYIAESATFAAEIAGCQVECGAGSGMAAAGLVQLMGGSVEQCMDAASMALQNVTGLACDFIAGRVEVPCLGKNVMGGANALSCANMALAGFDRVIPLDETIAALYDAGQKLPSELRCTFGGLGKTPAAAKLLEKLKNIKK</sequence>
<keyword evidence="15" id="KW-1185">Reference proteome</keyword>
<dbReference type="Pfam" id="PF03313">
    <property type="entry name" value="SDH_alpha"/>
    <property type="match status" value="1"/>
</dbReference>
<keyword evidence="8" id="KW-0408">Iron</keyword>
<comment type="catalytic activity">
    <reaction evidence="11">
        <text>L-serine = pyruvate + NH4(+)</text>
        <dbReference type="Rhea" id="RHEA:19169"/>
        <dbReference type="ChEBI" id="CHEBI:15361"/>
        <dbReference type="ChEBI" id="CHEBI:28938"/>
        <dbReference type="ChEBI" id="CHEBI:33384"/>
        <dbReference type="EC" id="4.3.1.17"/>
    </reaction>
</comment>
<evidence type="ECO:0000313" key="14">
    <source>
        <dbReference type="EMBL" id="KEJ92653.1"/>
    </source>
</evidence>
<dbReference type="eggNOG" id="COG1760">
    <property type="taxonomic scope" value="Bacteria"/>
</dbReference>
<evidence type="ECO:0000256" key="8">
    <source>
        <dbReference type="ARBA" id="ARBA00023004"/>
    </source>
</evidence>
<evidence type="ECO:0000256" key="1">
    <source>
        <dbReference type="ARBA" id="ARBA00001966"/>
    </source>
</evidence>
<dbReference type="AlphaFoldDB" id="A0A073IQN1"/>
<evidence type="ECO:0000259" key="13">
    <source>
        <dbReference type="Pfam" id="PF03315"/>
    </source>
</evidence>
<dbReference type="STRING" id="2754.EH55_02525"/>
<keyword evidence="10" id="KW-0456">Lyase</keyword>
<keyword evidence="5" id="KW-0312">Gluconeogenesis</keyword>